<dbReference type="Proteomes" id="UP000297245">
    <property type="component" value="Unassembled WGS sequence"/>
</dbReference>
<feature type="compositionally biased region" description="Acidic residues" evidence="1">
    <location>
        <begin position="343"/>
        <end position="353"/>
    </location>
</feature>
<feature type="region of interest" description="Disordered" evidence="1">
    <location>
        <begin position="236"/>
        <end position="360"/>
    </location>
</feature>
<reference evidence="2 3" key="1">
    <citation type="journal article" date="2019" name="Nat. Ecol. Evol.">
        <title>Megaphylogeny resolves global patterns of mushroom evolution.</title>
        <authorList>
            <person name="Varga T."/>
            <person name="Krizsan K."/>
            <person name="Foldi C."/>
            <person name="Dima B."/>
            <person name="Sanchez-Garcia M."/>
            <person name="Sanchez-Ramirez S."/>
            <person name="Szollosi G.J."/>
            <person name="Szarkandi J.G."/>
            <person name="Papp V."/>
            <person name="Albert L."/>
            <person name="Andreopoulos W."/>
            <person name="Angelini C."/>
            <person name="Antonin V."/>
            <person name="Barry K.W."/>
            <person name="Bougher N.L."/>
            <person name="Buchanan P."/>
            <person name="Buyck B."/>
            <person name="Bense V."/>
            <person name="Catcheside P."/>
            <person name="Chovatia M."/>
            <person name="Cooper J."/>
            <person name="Damon W."/>
            <person name="Desjardin D."/>
            <person name="Finy P."/>
            <person name="Geml J."/>
            <person name="Haridas S."/>
            <person name="Hughes K."/>
            <person name="Justo A."/>
            <person name="Karasinski D."/>
            <person name="Kautmanova I."/>
            <person name="Kiss B."/>
            <person name="Kocsube S."/>
            <person name="Kotiranta H."/>
            <person name="LaButti K.M."/>
            <person name="Lechner B.E."/>
            <person name="Liimatainen K."/>
            <person name="Lipzen A."/>
            <person name="Lukacs Z."/>
            <person name="Mihaltcheva S."/>
            <person name="Morgado L.N."/>
            <person name="Niskanen T."/>
            <person name="Noordeloos M.E."/>
            <person name="Ohm R.A."/>
            <person name="Ortiz-Santana B."/>
            <person name="Ovrebo C."/>
            <person name="Racz N."/>
            <person name="Riley R."/>
            <person name="Savchenko A."/>
            <person name="Shiryaev A."/>
            <person name="Soop K."/>
            <person name="Spirin V."/>
            <person name="Szebenyi C."/>
            <person name="Tomsovsky M."/>
            <person name="Tulloss R.E."/>
            <person name="Uehling J."/>
            <person name="Grigoriev I.V."/>
            <person name="Vagvolgyi C."/>
            <person name="Papp T."/>
            <person name="Martin F.M."/>
            <person name="Miettinen O."/>
            <person name="Hibbett D.S."/>
            <person name="Nagy L.G."/>
        </authorList>
    </citation>
    <scope>NUCLEOTIDE SEQUENCE [LARGE SCALE GENOMIC DNA]</scope>
    <source>
        <strain evidence="2 3">CBS 962.96</strain>
    </source>
</reference>
<accession>A0A4S8N063</accession>
<feature type="compositionally biased region" description="Acidic residues" evidence="1">
    <location>
        <begin position="280"/>
        <end position="306"/>
    </location>
</feature>
<dbReference type="OrthoDB" id="2530165at2759"/>
<evidence type="ECO:0000313" key="3">
    <source>
        <dbReference type="Proteomes" id="UP000297245"/>
    </source>
</evidence>
<feature type="compositionally biased region" description="Polar residues" evidence="1">
    <location>
        <begin position="236"/>
        <end position="250"/>
    </location>
</feature>
<dbReference type="EMBL" id="ML179035">
    <property type="protein sequence ID" value="THV08234.1"/>
    <property type="molecule type" value="Genomic_DNA"/>
</dbReference>
<proteinExistence type="predicted"/>
<organism evidence="2 3">
    <name type="scientific">Dendrothele bispora (strain CBS 962.96)</name>
    <dbReference type="NCBI Taxonomy" id="1314807"/>
    <lineage>
        <taxon>Eukaryota</taxon>
        <taxon>Fungi</taxon>
        <taxon>Dikarya</taxon>
        <taxon>Basidiomycota</taxon>
        <taxon>Agaricomycotina</taxon>
        <taxon>Agaricomycetes</taxon>
        <taxon>Agaricomycetidae</taxon>
        <taxon>Agaricales</taxon>
        <taxon>Agaricales incertae sedis</taxon>
        <taxon>Dendrothele</taxon>
    </lineage>
</organism>
<name>A0A4S8N063_DENBC</name>
<feature type="region of interest" description="Disordered" evidence="1">
    <location>
        <begin position="188"/>
        <end position="215"/>
    </location>
</feature>
<evidence type="ECO:0000313" key="2">
    <source>
        <dbReference type="EMBL" id="THV08234.1"/>
    </source>
</evidence>
<dbReference type="AlphaFoldDB" id="A0A4S8N063"/>
<evidence type="ECO:0008006" key="4">
    <source>
        <dbReference type="Google" id="ProtNLM"/>
    </source>
</evidence>
<protein>
    <recommendedName>
        <fullName evidence="4">EF-hand domain-containing protein</fullName>
    </recommendedName>
</protein>
<evidence type="ECO:0000256" key="1">
    <source>
        <dbReference type="SAM" id="MobiDB-lite"/>
    </source>
</evidence>
<keyword evidence="3" id="KW-1185">Reference proteome</keyword>
<sequence length="441" mass="48257">MADDHDQIFLSLPQHVQRRIDKAFEAFVEKTTDSERPKKRRKVANTVSDHDSDLNVASLNTNFGGGFVVDDGDNFMGGGGGFIVDDVGNKDAGGGFVVEEGVGEDTGAGFMIEDTTPSLVDNGGGFLVDDAVGGDGLIPEDQEETSSTALRITDYIPFSSVPSALQFLDLPPDDDQVLSVFKNAASGWNDDHPKSSRSRGSRFAMDVDSEDSEKVGMISREDWRAVCAILLEQQSGFGQSTSEATSSPVSISEPPTRPTTRGSSRRASRGVSLDVNPEILAEDSDDDEDFHQEEDDDDGGEDEYVDPDFTASSSRRRRHAPTRGTTSANAKSRRSRGHNSDSDISEYDSDDEHETTKPKLLTARQKQTCLATFALFFPEAEPDELPQKRIMIKDLQRVAALLKEKIKAEEMVEMLEAFSTQPDKSMSLGDFEKMMITTRLA</sequence>
<gene>
    <name evidence="2" type="ORF">K435DRAFT_771788</name>
</gene>